<dbReference type="InterPro" id="IPR016040">
    <property type="entry name" value="NAD(P)-bd_dom"/>
</dbReference>
<dbReference type="InterPro" id="IPR051783">
    <property type="entry name" value="NAD(P)-dependent_oxidoreduct"/>
</dbReference>
<evidence type="ECO:0000313" key="8">
    <source>
        <dbReference type="EMBL" id="TKA29395.1"/>
    </source>
</evidence>
<dbReference type="Gene3D" id="3.40.50.720">
    <property type="entry name" value="NAD(P)-binding Rossmann-like Domain"/>
    <property type="match status" value="1"/>
</dbReference>
<reference evidence="8 9" key="1">
    <citation type="submission" date="2017-03" db="EMBL/GenBank/DDBJ databases">
        <title>Genomes of endolithic fungi from Antarctica.</title>
        <authorList>
            <person name="Coleine C."/>
            <person name="Masonjones S."/>
            <person name="Stajich J.E."/>
        </authorList>
    </citation>
    <scope>NUCLEOTIDE SEQUENCE [LARGE SCALE GENOMIC DNA]</scope>
    <source>
        <strain evidence="8 9">CCFEE 5311</strain>
    </source>
</reference>
<accession>A0A4U0U5F6</accession>
<dbReference type="OrthoDB" id="2130169at2759"/>
<keyword evidence="3 5" id="KW-1133">Transmembrane helix</keyword>
<protein>
    <submittedName>
        <fullName evidence="8">Uncharacterized protein</fullName>
    </submittedName>
</protein>
<dbReference type="STRING" id="329885.A0A4U0U5F6"/>
<evidence type="ECO:0000259" key="6">
    <source>
        <dbReference type="Pfam" id="PF01370"/>
    </source>
</evidence>
<dbReference type="Pfam" id="PF01370">
    <property type="entry name" value="Epimerase"/>
    <property type="match status" value="1"/>
</dbReference>
<organism evidence="8 9">
    <name type="scientific">Friedmanniomyces endolithicus</name>
    <dbReference type="NCBI Taxonomy" id="329885"/>
    <lineage>
        <taxon>Eukaryota</taxon>
        <taxon>Fungi</taxon>
        <taxon>Dikarya</taxon>
        <taxon>Ascomycota</taxon>
        <taxon>Pezizomycotina</taxon>
        <taxon>Dothideomycetes</taxon>
        <taxon>Dothideomycetidae</taxon>
        <taxon>Mycosphaerellales</taxon>
        <taxon>Teratosphaeriaceae</taxon>
        <taxon>Friedmanniomyces</taxon>
    </lineage>
</organism>
<keyword evidence="4 5" id="KW-0472">Membrane</keyword>
<feature type="transmembrane region" description="Helical" evidence="5">
    <location>
        <begin position="68"/>
        <end position="89"/>
    </location>
</feature>
<name>A0A4U0U5F6_9PEZI</name>
<dbReference type="InterPro" id="IPR001509">
    <property type="entry name" value="Epimerase_deHydtase"/>
</dbReference>
<dbReference type="Proteomes" id="UP000310066">
    <property type="component" value="Unassembled WGS sequence"/>
</dbReference>
<feature type="domain" description="NAD(P)-binding" evidence="7">
    <location>
        <begin position="154"/>
        <end position="228"/>
    </location>
</feature>
<dbReference type="EMBL" id="NAJP01000109">
    <property type="protein sequence ID" value="TKA29395.1"/>
    <property type="molecule type" value="Genomic_DNA"/>
</dbReference>
<dbReference type="Pfam" id="PF13460">
    <property type="entry name" value="NAD_binding_10"/>
    <property type="match status" value="1"/>
</dbReference>
<evidence type="ECO:0000256" key="2">
    <source>
        <dbReference type="ARBA" id="ARBA00022692"/>
    </source>
</evidence>
<dbReference type="GO" id="GO:0004029">
    <property type="term" value="F:aldehyde dehydrogenase (NAD+) activity"/>
    <property type="evidence" value="ECO:0007669"/>
    <property type="project" value="TreeGrafter"/>
</dbReference>
<dbReference type="InterPro" id="IPR036291">
    <property type="entry name" value="NAD(P)-bd_dom_sf"/>
</dbReference>
<sequence>MVSSSWSTCNTTLEDSYIHEIPLFNSITFHHLGLFLAAVFGLISIVLALFLVFQHATHYLRPWEQKHIIRILLMIPIYSSVQFLSYLFYRKAVYFQVLGNCYEAFAIASFFTLLCHYVAPNLHDQKDYFRGLAPLNWFWGVFGLQKWMVVACSGATGYIGGDALKAIIDAHPDYEITALVRNSDKGAQVAAVYPKVSLVYGDLDSTDLLTKEASKADIVCHFANADHAPSATALTAGLATHSPSDPGFLIHTSGTGILLLPEIRSGIYGEASPKIYDDLDNVAEITSLPDDAPHRLVDKIVLGAGKEFGGRVRTAIVCPPTIYGSGRGPGNRVSHQLPELCRVTLERGHGVQVGKGLTRWGNVHVHDLSNLYLKLVEEAAAGGSSAEWEGKPAVWGPEGYYFCENGEHVWGELAGVVAREAKGMGLIGGEEVRSLTGEEADQCSAWGSAMWGANSRGKAKRARAVLGWKAVGGTIEEDVRGALEVQAKALGMVKGHAVKAAGDA</sequence>
<proteinExistence type="predicted"/>
<dbReference type="SMART" id="SM01417">
    <property type="entry name" value="Solute_trans_a"/>
    <property type="match status" value="1"/>
</dbReference>
<evidence type="ECO:0000256" key="5">
    <source>
        <dbReference type="SAM" id="Phobius"/>
    </source>
</evidence>
<feature type="domain" description="NAD-dependent epimerase/dehydratase" evidence="6">
    <location>
        <begin position="294"/>
        <end position="384"/>
    </location>
</feature>
<dbReference type="AlphaFoldDB" id="A0A4U0U5F6"/>
<comment type="caution">
    <text evidence="8">The sequence shown here is derived from an EMBL/GenBank/DDBJ whole genome shotgun (WGS) entry which is preliminary data.</text>
</comment>
<comment type="subcellular location">
    <subcellularLocation>
        <location evidence="1">Membrane</location>
        <topology evidence="1">Multi-pass membrane protein</topology>
    </subcellularLocation>
</comment>
<dbReference type="Pfam" id="PF03619">
    <property type="entry name" value="Solute_trans_a"/>
    <property type="match status" value="1"/>
</dbReference>
<feature type="transmembrane region" description="Helical" evidence="5">
    <location>
        <begin position="32"/>
        <end position="56"/>
    </location>
</feature>
<evidence type="ECO:0000259" key="7">
    <source>
        <dbReference type="Pfam" id="PF13460"/>
    </source>
</evidence>
<evidence type="ECO:0000256" key="1">
    <source>
        <dbReference type="ARBA" id="ARBA00004141"/>
    </source>
</evidence>
<feature type="transmembrane region" description="Helical" evidence="5">
    <location>
        <begin position="101"/>
        <end position="119"/>
    </location>
</feature>
<dbReference type="PANTHER" id="PTHR48079:SF6">
    <property type="entry name" value="NAD(P)-BINDING DOMAIN-CONTAINING PROTEIN-RELATED"/>
    <property type="match status" value="1"/>
</dbReference>
<evidence type="ECO:0000256" key="4">
    <source>
        <dbReference type="ARBA" id="ARBA00023136"/>
    </source>
</evidence>
<keyword evidence="2 5" id="KW-0812">Transmembrane</keyword>
<dbReference type="GO" id="GO:0005737">
    <property type="term" value="C:cytoplasm"/>
    <property type="evidence" value="ECO:0007669"/>
    <property type="project" value="TreeGrafter"/>
</dbReference>
<evidence type="ECO:0000313" key="9">
    <source>
        <dbReference type="Proteomes" id="UP000310066"/>
    </source>
</evidence>
<gene>
    <name evidence="8" type="ORF">B0A54_16279</name>
</gene>
<dbReference type="GO" id="GO:0016020">
    <property type="term" value="C:membrane"/>
    <property type="evidence" value="ECO:0007669"/>
    <property type="project" value="UniProtKB-SubCell"/>
</dbReference>
<evidence type="ECO:0000256" key="3">
    <source>
        <dbReference type="ARBA" id="ARBA00022989"/>
    </source>
</evidence>
<dbReference type="PANTHER" id="PTHR48079">
    <property type="entry name" value="PROTEIN YEEZ"/>
    <property type="match status" value="1"/>
</dbReference>
<dbReference type="SUPFAM" id="SSF51735">
    <property type="entry name" value="NAD(P)-binding Rossmann-fold domains"/>
    <property type="match status" value="1"/>
</dbReference>
<dbReference type="InterPro" id="IPR005178">
    <property type="entry name" value="Ostalpha/TMEM184C"/>
</dbReference>